<sequence>MGYEVLLGDQPREYLSELDEKSHRIVRENLLKLTNEPYPRPGAGSGDREKIPFEGEEVYRMHIGRTHTAIYDVIEAEDVVEIYRLLPIDEAHKRYGN</sequence>
<dbReference type="Gene3D" id="3.30.2310.20">
    <property type="entry name" value="RelE-like"/>
    <property type="match status" value="1"/>
</dbReference>
<dbReference type="AlphaFoldDB" id="A0AAV3SE66"/>
<dbReference type="GeneID" id="71760196"/>
<dbReference type="InterPro" id="IPR052747">
    <property type="entry name" value="TA_system_RelE_toxin"/>
</dbReference>
<keyword evidence="3" id="KW-1185">Reference proteome</keyword>
<dbReference type="PANTHER" id="PTHR38813">
    <property type="match status" value="1"/>
</dbReference>
<dbReference type="KEGG" id="hdo:MUK72_00070"/>
<dbReference type="InterPro" id="IPR035093">
    <property type="entry name" value="RelE/ParE_toxin_dom_sf"/>
</dbReference>
<evidence type="ECO:0000313" key="4">
    <source>
        <dbReference type="Proteomes" id="UP001500962"/>
    </source>
</evidence>
<reference evidence="1" key="3">
    <citation type="submission" date="2023-12" db="EMBL/GenBank/DDBJ databases">
        <authorList>
            <person name="Sun Q."/>
            <person name="Inoue M."/>
        </authorList>
    </citation>
    <scope>NUCLEOTIDE SEQUENCE</scope>
    <source>
        <strain evidence="1">JCM 12289</strain>
    </source>
</reference>
<protein>
    <submittedName>
        <fullName evidence="1">Plasmid stabilization protein</fullName>
    </submittedName>
    <submittedName>
        <fullName evidence="2">Type II toxin-antitoxin system RelE/ParE family toxin</fullName>
    </submittedName>
</protein>
<dbReference type="Proteomes" id="UP001500962">
    <property type="component" value="Unassembled WGS sequence"/>
</dbReference>
<accession>A0AAV3SE66</accession>
<dbReference type="EMBL" id="BAAADN010000017">
    <property type="protein sequence ID" value="GAA0455473.1"/>
    <property type="molecule type" value="Genomic_DNA"/>
</dbReference>
<proteinExistence type="predicted"/>
<gene>
    <name evidence="1" type="ORF">GCM10008985_09150</name>
    <name evidence="2" type="ORF">MUK72_00070</name>
</gene>
<dbReference type="Proteomes" id="UP000830542">
    <property type="component" value="Chromosome"/>
</dbReference>
<dbReference type="EMBL" id="CP095005">
    <property type="protein sequence ID" value="UOO95139.1"/>
    <property type="molecule type" value="Genomic_DNA"/>
</dbReference>
<organism evidence="1 4">
    <name type="scientific">Halococcus dombrowskii</name>
    <dbReference type="NCBI Taxonomy" id="179637"/>
    <lineage>
        <taxon>Archaea</taxon>
        <taxon>Methanobacteriati</taxon>
        <taxon>Methanobacteriota</taxon>
        <taxon>Stenosarchaea group</taxon>
        <taxon>Halobacteria</taxon>
        <taxon>Halobacteriales</taxon>
        <taxon>Halococcaceae</taxon>
        <taxon>Halococcus</taxon>
    </lineage>
</organism>
<name>A0AAV3SE66_HALDO</name>
<dbReference type="SUPFAM" id="SSF143011">
    <property type="entry name" value="RelE-like"/>
    <property type="match status" value="1"/>
</dbReference>
<evidence type="ECO:0000313" key="2">
    <source>
        <dbReference type="EMBL" id="UOO95139.1"/>
    </source>
</evidence>
<dbReference type="RefSeq" id="WP_244702437.1">
    <property type="nucleotide sequence ID" value="NZ_BAAADN010000017.1"/>
</dbReference>
<evidence type="ECO:0000313" key="1">
    <source>
        <dbReference type="EMBL" id="GAA0455473.1"/>
    </source>
</evidence>
<dbReference type="PANTHER" id="PTHR38813:SF1">
    <property type="entry name" value="TOXIN RELE1-RELATED"/>
    <property type="match status" value="1"/>
</dbReference>
<reference evidence="1" key="1">
    <citation type="journal article" date="2014" name="Int. J. Syst. Evol. Microbiol.">
        <title>Complete genome sequence of Corynebacterium casei LMG S-19264T (=DSM 44701T), isolated from a smear-ripened cheese.</title>
        <authorList>
            <consortium name="US DOE Joint Genome Institute (JGI-PGF)"/>
            <person name="Walter F."/>
            <person name="Albersmeier A."/>
            <person name="Kalinowski J."/>
            <person name="Ruckert C."/>
        </authorList>
    </citation>
    <scope>NUCLEOTIDE SEQUENCE</scope>
    <source>
        <strain evidence="1">JCM 12289</strain>
    </source>
</reference>
<evidence type="ECO:0000313" key="3">
    <source>
        <dbReference type="Proteomes" id="UP000830542"/>
    </source>
</evidence>
<reference evidence="2" key="2">
    <citation type="submission" date="2022-04" db="EMBL/GenBank/DDBJ databases">
        <title>Sequencing and genomic assembly of Halococcus dombrowskii.</title>
        <authorList>
            <person name="Lim S.W."/>
            <person name="MacLea K.S."/>
        </authorList>
    </citation>
    <scope>NUCLEOTIDE SEQUENCE</scope>
    <source>
        <strain evidence="2">H4</strain>
    </source>
</reference>